<dbReference type="AlphaFoldDB" id="A0A139AUU6"/>
<name>A0A139AUU6_GONPJ</name>
<evidence type="ECO:0000313" key="5">
    <source>
        <dbReference type="Proteomes" id="UP000070544"/>
    </source>
</evidence>
<dbReference type="InterPro" id="IPR000073">
    <property type="entry name" value="AB_hydrolase_1"/>
</dbReference>
<dbReference type="PANTHER" id="PTHR43798">
    <property type="entry name" value="MONOACYLGLYCEROL LIPASE"/>
    <property type="match status" value="1"/>
</dbReference>
<dbReference type="Proteomes" id="UP000070544">
    <property type="component" value="Unassembled WGS sequence"/>
</dbReference>
<dbReference type="OrthoDB" id="408373at2759"/>
<sequence length="360" mass="39961">MRLSPNPGNLSMGMMENFSVVLVPNIDFRYTMSAPSYDSGHSPTELQHTVTETGIKLAGRVWGVSPDTAQVRILALHGWLDNGATYDLFAPRILDIFKAAGHTEVCFVALDLAGHGKSSHRPPEVLYYLWDYIDDVLGFADEALGWDTFQLIGHSMGGHISLMFSAAYPDRIEKLTLLESVGPIGVPNEDHTSHLRDYITRRRAILSTGPSRKPTYNSIDDAAHTRGSRGITPLSDEAARILCSRGLEPVKMPTARRPSLGLAGALTAAASTEGTKYSWSTDVKLMLRPPFRWSTEAIASYVEVTPPLFHYMFNMSCLWQIFDSIPKFGSKPFPRQDRRIQEGGGPHGHWRASSTCERIW</sequence>
<dbReference type="Gene3D" id="3.40.50.1820">
    <property type="entry name" value="alpha/beta hydrolase"/>
    <property type="match status" value="1"/>
</dbReference>
<gene>
    <name evidence="4" type="ORF">M427DRAFT_52120</name>
</gene>
<feature type="domain" description="AB hydrolase-1" evidence="3">
    <location>
        <begin position="73"/>
        <end position="186"/>
    </location>
</feature>
<evidence type="ECO:0000256" key="1">
    <source>
        <dbReference type="ARBA" id="ARBA00008645"/>
    </source>
</evidence>
<proteinExistence type="inferred from homology"/>
<dbReference type="SUPFAM" id="SSF53474">
    <property type="entry name" value="alpha/beta-Hydrolases"/>
    <property type="match status" value="1"/>
</dbReference>
<accession>A0A139AUU6</accession>
<evidence type="ECO:0000313" key="4">
    <source>
        <dbReference type="EMBL" id="KXS20516.1"/>
    </source>
</evidence>
<dbReference type="PRINTS" id="PR00111">
    <property type="entry name" value="ABHYDROLASE"/>
</dbReference>
<protein>
    <submittedName>
        <fullName evidence="4">Alpha/beta-hydrolase</fullName>
    </submittedName>
</protein>
<dbReference type="GO" id="GO:0016787">
    <property type="term" value="F:hydrolase activity"/>
    <property type="evidence" value="ECO:0007669"/>
    <property type="project" value="UniProtKB-KW"/>
</dbReference>
<organism evidence="4 5">
    <name type="scientific">Gonapodya prolifera (strain JEL478)</name>
    <name type="common">Monoblepharis prolifera</name>
    <dbReference type="NCBI Taxonomy" id="1344416"/>
    <lineage>
        <taxon>Eukaryota</taxon>
        <taxon>Fungi</taxon>
        <taxon>Fungi incertae sedis</taxon>
        <taxon>Chytridiomycota</taxon>
        <taxon>Chytridiomycota incertae sedis</taxon>
        <taxon>Monoblepharidomycetes</taxon>
        <taxon>Monoblepharidales</taxon>
        <taxon>Gonapodyaceae</taxon>
        <taxon>Gonapodya</taxon>
    </lineage>
</organism>
<dbReference type="PANTHER" id="PTHR43798:SF14">
    <property type="entry name" value="SERINE HYDROLASE-LIKE PROTEIN DDB_G0286239"/>
    <property type="match status" value="1"/>
</dbReference>
<evidence type="ECO:0000256" key="2">
    <source>
        <dbReference type="ARBA" id="ARBA00022801"/>
    </source>
</evidence>
<keyword evidence="5" id="KW-1185">Reference proteome</keyword>
<dbReference type="STRING" id="1344416.A0A139AUU6"/>
<comment type="similarity">
    <text evidence="1">Belongs to the AB hydrolase superfamily.</text>
</comment>
<dbReference type="Pfam" id="PF00561">
    <property type="entry name" value="Abhydrolase_1"/>
    <property type="match status" value="1"/>
</dbReference>
<dbReference type="EMBL" id="KQ965735">
    <property type="protein sequence ID" value="KXS20516.1"/>
    <property type="molecule type" value="Genomic_DNA"/>
</dbReference>
<evidence type="ECO:0000259" key="3">
    <source>
        <dbReference type="Pfam" id="PF00561"/>
    </source>
</evidence>
<dbReference type="GO" id="GO:0016020">
    <property type="term" value="C:membrane"/>
    <property type="evidence" value="ECO:0007669"/>
    <property type="project" value="TreeGrafter"/>
</dbReference>
<dbReference type="InterPro" id="IPR029058">
    <property type="entry name" value="AB_hydrolase_fold"/>
</dbReference>
<keyword evidence="2 4" id="KW-0378">Hydrolase</keyword>
<reference evidence="4 5" key="1">
    <citation type="journal article" date="2015" name="Genome Biol. Evol.">
        <title>Phylogenomic analyses indicate that early fungi evolved digesting cell walls of algal ancestors of land plants.</title>
        <authorList>
            <person name="Chang Y."/>
            <person name="Wang S."/>
            <person name="Sekimoto S."/>
            <person name="Aerts A.L."/>
            <person name="Choi C."/>
            <person name="Clum A."/>
            <person name="LaButti K.M."/>
            <person name="Lindquist E.A."/>
            <person name="Yee Ngan C."/>
            <person name="Ohm R.A."/>
            <person name="Salamov A.A."/>
            <person name="Grigoriev I.V."/>
            <person name="Spatafora J.W."/>
            <person name="Berbee M.L."/>
        </authorList>
    </citation>
    <scope>NUCLEOTIDE SEQUENCE [LARGE SCALE GENOMIC DNA]</scope>
    <source>
        <strain evidence="4 5">JEL478</strain>
    </source>
</reference>
<dbReference type="InterPro" id="IPR050266">
    <property type="entry name" value="AB_hydrolase_sf"/>
</dbReference>